<sequence length="217" mass="25657">MLTIINPNKMTKDPFFLNLVNYLDSESDVTLRQLKKAFSHIPNLDRKLDTYIKEGFVSRANRRYQLMLPALPEWSELRLDQMLLLSTTSPFYQTLQELEFVTELCNQTNECLILEKTRFERQELSLSNYFYKLKNGYKLSPEQEPLYALLGDVNPEYALKYMSSFLLKCLKKDSFKQKRPDIFCQALLILGYLKEVDFQTYALNMAVDKERFIFTAF</sequence>
<dbReference type="AlphaFoldDB" id="A0A6L6GAG8"/>
<accession>A0A6L6GAG8</accession>
<dbReference type="Pfam" id="PF08820">
    <property type="entry name" value="DUF1803"/>
    <property type="match status" value="1"/>
</dbReference>
<name>A0A6L6GAG8_STRUB</name>
<evidence type="ECO:0000313" key="1">
    <source>
        <dbReference type="EMBL" id="MTD02351.1"/>
    </source>
</evidence>
<protein>
    <submittedName>
        <fullName evidence="1">DUF1803 domain-containing protein</fullName>
    </submittedName>
</protein>
<dbReference type="InterPro" id="IPR014924">
    <property type="entry name" value="DUF1803"/>
</dbReference>
<dbReference type="EMBL" id="WLXI01000057">
    <property type="protein sequence ID" value="MTD02351.1"/>
    <property type="molecule type" value="Genomic_DNA"/>
</dbReference>
<gene>
    <name evidence="1" type="ORF">GKS16_08725</name>
</gene>
<dbReference type="RefSeq" id="WP_046390242.1">
    <property type="nucleotide sequence ID" value="NZ_JADFAY010000014.1"/>
</dbReference>
<dbReference type="Proteomes" id="UP000483839">
    <property type="component" value="Unassembled WGS sequence"/>
</dbReference>
<comment type="caution">
    <text evidence="1">The sequence shown here is derived from an EMBL/GenBank/DDBJ whole genome shotgun (WGS) entry which is preliminary data.</text>
</comment>
<evidence type="ECO:0000313" key="2">
    <source>
        <dbReference type="Proteomes" id="UP000483839"/>
    </source>
</evidence>
<proteinExistence type="predicted"/>
<reference evidence="1 2" key="1">
    <citation type="submission" date="2019-11" db="EMBL/GenBank/DDBJ databases">
        <title>Streptococcus uberis isolated from clinical mastitis cases on a southeastern Queensland dairy.</title>
        <authorList>
            <person name="Workentine M.L."/>
            <person name="Price R."/>
            <person name="Olchowy T."/>
        </authorList>
    </citation>
    <scope>NUCLEOTIDE SEQUENCE [LARGE SCALE GENOMIC DNA]</scope>
    <source>
        <strain evidence="1 2">OLC4459-A17</strain>
    </source>
</reference>
<organism evidence="1 2">
    <name type="scientific">Streptococcus uberis</name>
    <dbReference type="NCBI Taxonomy" id="1349"/>
    <lineage>
        <taxon>Bacteria</taxon>
        <taxon>Bacillati</taxon>
        <taxon>Bacillota</taxon>
        <taxon>Bacilli</taxon>
        <taxon>Lactobacillales</taxon>
        <taxon>Streptococcaceae</taxon>
        <taxon>Streptococcus</taxon>
    </lineage>
</organism>